<dbReference type="Proteomes" id="UP000235965">
    <property type="component" value="Unassembled WGS sequence"/>
</dbReference>
<keyword evidence="4 6" id="KW-1133">Transmembrane helix</keyword>
<evidence type="ECO:0000256" key="1">
    <source>
        <dbReference type="ARBA" id="ARBA00004141"/>
    </source>
</evidence>
<gene>
    <name evidence="8" type="ORF">B7P43_G01610</name>
</gene>
<dbReference type="InterPro" id="IPR003689">
    <property type="entry name" value="ZIP"/>
</dbReference>
<comment type="caution">
    <text evidence="8">The sequence shown here is derived from an EMBL/GenBank/DDBJ whole genome shotgun (WGS) entry which is preliminary data.</text>
</comment>
<evidence type="ECO:0000256" key="5">
    <source>
        <dbReference type="ARBA" id="ARBA00023136"/>
    </source>
</evidence>
<dbReference type="InterPro" id="IPR050799">
    <property type="entry name" value="ZIP_Transporter"/>
</dbReference>
<keyword evidence="7" id="KW-0732">Signal</keyword>
<evidence type="ECO:0000256" key="2">
    <source>
        <dbReference type="ARBA" id="ARBA00006939"/>
    </source>
</evidence>
<dbReference type="PANTHER" id="PTHR12191">
    <property type="entry name" value="SOLUTE CARRIER FAMILY 39"/>
    <property type="match status" value="1"/>
</dbReference>
<keyword evidence="5 6" id="KW-0472">Membrane</keyword>
<feature type="signal peptide" evidence="7">
    <location>
        <begin position="1"/>
        <end position="25"/>
    </location>
</feature>
<accession>A0A2J7Q161</accession>
<name>A0A2J7Q161_9NEOP</name>
<feature type="chain" id="PRO_5014458562" evidence="7">
    <location>
        <begin position="26"/>
        <end position="513"/>
    </location>
</feature>
<evidence type="ECO:0000313" key="8">
    <source>
        <dbReference type="EMBL" id="PNF22332.1"/>
    </source>
</evidence>
<dbReference type="AlphaFoldDB" id="A0A2J7Q161"/>
<dbReference type="GO" id="GO:0005886">
    <property type="term" value="C:plasma membrane"/>
    <property type="evidence" value="ECO:0007669"/>
    <property type="project" value="TreeGrafter"/>
</dbReference>
<dbReference type="STRING" id="105785.A0A2J7Q161"/>
<proteinExistence type="inferred from homology"/>
<organism evidence="8 9">
    <name type="scientific">Cryptotermes secundus</name>
    <dbReference type="NCBI Taxonomy" id="105785"/>
    <lineage>
        <taxon>Eukaryota</taxon>
        <taxon>Metazoa</taxon>
        <taxon>Ecdysozoa</taxon>
        <taxon>Arthropoda</taxon>
        <taxon>Hexapoda</taxon>
        <taxon>Insecta</taxon>
        <taxon>Pterygota</taxon>
        <taxon>Neoptera</taxon>
        <taxon>Polyneoptera</taxon>
        <taxon>Dictyoptera</taxon>
        <taxon>Blattodea</taxon>
        <taxon>Blattoidea</taxon>
        <taxon>Termitoidae</taxon>
        <taxon>Kalotermitidae</taxon>
        <taxon>Cryptotermitinae</taxon>
        <taxon>Cryptotermes</taxon>
    </lineage>
</organism>
<keyword evidence="9" id="KW-1185">Reference proteome</keyword>
<reference evidence="8 9" key="1">
    <citation type="submission" date="2017-12" db="EMBL/GenBank/DDBJ databases">
        <title>Hemimetabolous genomes reveal molecular basis of termite eusociality.</title>
        <authorList>
            <person name="Harrison M.C."/>
            <person name="Jongepier E."/>
            <person name="Robertson H.M."/>
            <person name="Arning N."/>
            <person name="Bitard-Feildel T."/>
            <person name="Chao H."/>
            <person name="Childers C.P."/>
            <person name="Dinh H."/>
            <person name="Doddapaneni H."/>
            <person name="Dugan S."/>
            <person name="Gowin J."/>
            <person name="Greiner C."/>
            <person name="Han Y."/>
            <person name="Hu H."/>
            <person name="Hughes D.S.T."/>
            <person name="Huylmans A.-K."/>
            <person name="Kemena C."/>
            <person name="Kremer L.P.M."/>
            <person name="Lee S.L."/>
            <person name="Lopez-Ezquerra A."/>
            <person name="Mallet L."/>
            <person name="Monroy-Kuhn J.M."/>
            <person name="Moser A."/>
            <person name="Murali S.C."/>
            <person name="Muzny D.M."/>
            <person name="Otani S."/>
            <person name="Piulachs M.-D."/>
            <person name="Poelchau M."/>
            <person name="Qu J."/>
            <person name="Schaub F."/>
            <person name="Wada-Katsumata A."/>
            <person name="Worley K.C."/>
            <person name="Xie Q."/>
            <person name="Ylla G."/>
            <person name="Poulsen M."/>
            <person name="Gibbs R.A."/>
            <person name="Schal C."/>
            <person name="Richards S."/>
            <person name="Belles X."/>
            <person name="Korb J."/>
            <person name="Bornberg-Bauer E."/>
        </authorList>
    </citation>
    <scope>NUCLEOTIDE SEQUENCE [LARGE SCALE GENOMIC DNA]</scope>
    <source>
        <tissue evidence="8">Whole body</tissue>
    </source>
</reference>
<feature type="transmembrane region" description="Helical" evidence="6">
    <location>
        <begin position="485"/>
        <end position="504"/>
    </location>
</feature>
<sequence length="513" mass="56917">MKHMASWLFTIMVIHWGWQLGICSAAGGTESITLLIQKYSDSTGIITIEQMQHILDRIHNCSSDSNNVDTANSVRRNCASNEDCSHMNNTCLSAVDLFRKLNIKDGKLNITSFELACPVILEHLESQVCSREQLGPDNADLKTKPSETEVWGLGFLFVTIISLCSLLGVSVLPLMDKVFYKQLLTALIGLAVGSLAASSLFHLIPQAFGLMNSDIYHHYLNRSLMMWAGIWVFFMTERIMKMITDNRQKNGRPSACQYPTNELSVEVVSSISSPTELVPHIHHELEPLQVHECSEQHVRQEANCLQTNPGIIYDYQEQAIKASFGHQEKPRLSHAHGHEHLMHFEQGKDSAIATVAWMVVFGDGLHNFIDGLSIGAAFNESLLTGISISVAVMCEEFPHELGDFAVLLNAGMTMKQALIYNFLSACTCYIGLVFGIMLGEIEASSYIFGFAAGMFMYISLVDMVPEMNEVAEEASKVSLKKAFQTLLLQNIGMGIGVLALYILARYQDSINFG</sequence>
<evidence type="ECO:0000256" key="3">
    <source>
        <dbReference type="ARBA" id="ARBA00022692"/>
    </source>
</evidence>
<evidence type="ECO:0000256" key="6">
    <source>
        <dbReference type="SAM" id="Phobius"/>
    </source>
</evidence>
<dbReference type="InParanoid" id="A0A2J7Q161"/>
<dbReference type="PANTHER" id="PTHR12191:SF37">
    <property type="entry name" value="ZINC TRANSPORTER FOI"/>
    <property type="match status" value="1"/>
</dbReference>
<dbReference type="GO" id="GO:0005385">
    <property type="term" value="F:zinc ion transmembrane transporter activity"/>
    <property type="evidence" value="ECO:0007669"/>
    <property type="project" value="TreeGrafter"/>
</dbReference>
<dbReference type="OrthoDB" id="200954at2759"/>
<evidence type="ECO:0000313" key="9">
    <source>
        <dbReference type="Proteomes" id="UP000235965"/>
    </source>
</evidence>
<dbReference type="GO" id="GO:0140410">
    <property type="term" value="F:monoatomic cation:bicarbonate symporter activity"/>
    <property type="evidence" value="ECO:0007669"/>
    <property type="project" value="TreeGrafter"/>
</dbReference>
<comment type="similarity">
    <text evidence="2">Belongs to the ZIP transporter (TC 2.A.5) family.</text>
</comment>
<feature type="transmembrane region" description="Helical" evidence="6">
    <location>
        <begin position="184"/>
        <end position="204"/>
    </location>
</feature>
<dbReference type="GO" id="GO:0030003">
    <property type="term" value="P:intracellular monoatomic cation homeostasis"/>
    <property type="evidence" value="ECO:0007669"/>
    <property type="project" value="TreeGrafter"/>
</dbReference>
<keyword evidence="3 6" id="KW-0812">Transmembrane</keyword>
<feature type="transmembrane region" description="Helical" evidence="6">
    <location>
        <begin position="150"/>
        <end position="172"/>
    </location>
</feature>
<dbReference type="EMBL" id="NEVH01019959">
    <property type="protein sequence ID" value="PNF22332.1"/>
    <property type="molecule type" value="Genomic_DNA"/>
</dbReference>
<comment type="subcellular location">
    <subcellularLocation>
        <location evidence="1">Membrane</location>
        <topology evidence="1">Multi-pass membrane protein</topology>
    </subcellularLocation>
</comment>
<feature type="transmembrane region" description="Helical" evidence="6">
    <location>
        <begin position="418"/>
        <end position="439"/>
    </location>
</feature>
<evidence type="ECO:0000256" key="7">
    <source>
        <dbReference type="SAM" id="SignalP"/>
    </source>
</evidence>
<evidence type="ECO:0000256" key="4">
    <source>
        <dbReference type="ARBA" id="ARBA00022989"/>
    </source>
</evidence>
<feature type="transmembrane region" description="Helical" evidence="6">
    <location>
        <begin position="445"/>
        <end position="464"/>
    </location>
</feature>
<dbReference type="Pfam" id="PF02535">
    <property type="entry name" value="Zip"/>
    <property type="match status" value="1"/>
</dbReference>
<protein>
    <submittedName>
        <fullName evidence="8">Zinc transporter ZIP14</fullName>
    </submittedName>
</protein>
<dbReference type="GO" id="GO:0071578">
    <property type="term" value="P:zinc ion import across plasma membrane"/>
    <property type="evidence" value="ECO:0007669"/>
    <property type="project" value="TreeGrafter"/>
</dbReference>